<evidence type="ECO:0000313" key="2">
    <source>
        <dbReference type="EMBL" id="ROV96240.1"/>
    </source>
</evidence>
<organism evidence="2 3">
    <name type="scientific">Cytospora schulzeri</name>
    <dbReference type="NCBI Taxonomy" id="448051"/>
    <lineage>
        <taxon>Eukaryota</taxon>
        <taxon>Fungi</taxon>
        <taxon>Dikarya</taxon>
        <taxon>Ascomycota</taxon>
        <taxon>Pezizomycotina</taxon>
        <taxon>Sordariomycetes</taxon>
        <taxon>Sordariomycetidae</taxon>
        <taxon>Diaporthales</taxon>
        <taxon>Cytosporaceae</taxon>
        <taxon>Cytospora</taxon>
    </lineage>
</organism>
<name>A0A423VYX4_9PEZI</name>
<feature type="coiled-coil region" evidence="1">
    <location>
        <begin position="239"/>
        <end position="269"/>
    </location>
</feature>
<protein>
    <recommendedName>
        <fullName evidence="4">Fungal N-terminal domain-containing protein</fullName>
    </recommendedName>
</protein>
<evidence type="ECO:0000313" key="3">
    <source>
        <dbReference type="Proteomes" id="UP000283895"/>
    </source>
</evidence>
<dbReference type="Proteomes" id="UP000283895">
    <property type="component" value="Unassembled WGS sequence"/>
</dbReference>
<comment type="caution">
    <text evidence="2">The sequence shown here is derived from an EMBL/GenBank/DDBJ whole genome shotgun (WGS) entry which is preliminary data.</text>
</comment>
<keyword evidence="3" id="KW-1185">Reference proteome</keyword>
<dbReference type="AlphaFoldDB" id="A0A423VYX4"/>
<keyword evidence="1" id="KW-0175">Coiled coil</keyword>
<evidence type="ECO:0008006" key="4">
    <source>
        <dbReference type="Google" id="ProtNLM"/>
    </source>
</evidence>
<reference evidence="2 3" key="1">
    <citation type="submission" date="2015-09" db="EMBL/GenBank/DDBJ databases">
        <title>Host preference determinants of Valsa canker pathogens revealed by comparative genomics.</title>
        <authorList>
            <person name="Yin Z."/>
            <person name="Huang L."/>
        </authorList>
    </citation>
    <scope>NUCLEOTIDE SEQUENCE [LARGE SCALE GENOMIC DNA]</scope>
    <source>
        <strain evidence="2 3">03-1</strain>
    </source>
</reference>
<sequence>MDPLTAFSLAASILQFIDVGSKVVTESVDIYRSATGASSVSEEAEILIGNITVIGDQLGKSLRPDGSYDVLNKYETHLEGLRLRSQELAQELLNKLAKLRVDGEKSMLKRVKSVGMALKIVFKDKDEIDELRKRLNGIRDELEAHVVVDMRNSINMIMVTQSEQYAHLHDLNKRMMEALFEALESNNTKVDAILRVYDQKATLLHEEMKTHVTAEHVDTRREITDRTQELKVTVTAFEEKLLSQNLKEHERTRKELQEIKDNLVRQIGEREASFNKQQERLNLKWQWLSEKNRKDLTKLQNELVLDISTKIYALEEIEKEYGSAADSSSPSTSWKVVPYPTPRLLVEKPPVRPKSADISSEIQRRQVSDLLQGLTTTQLSGDHLSPGPGEQGIRRRSLSSAFLQTAFVPRRPLYVVVLLQVAERPAFLLQLSVEELRDDEEFFVHLDRRIEIASRGDSYSEDGDYATVEFAEFYADDETHVRVVTSGAVPEADDQRWQYLPKPMDVFPPVGETTLMDYAKAPYTARSRCNVLNRLPKTTLKLKELLPDSSGKLWGLSVHMSLPRYKKKELVLVD</sequence>
<accession>A0A423VYX4</accession>
<gene>
    <name evidence="2" type="ORF">VMCG_07708</name>
</gene>
<evidence type="ECO:0000256" key="1">
    <source>
        <dbReference type="SAM" id="Coils"/>
    </source>
</evidence>
<proteinExistence type="predicted"/>
<dbReference type="OrthoDB" id="341259at2759"/>
<dbReference type="EMBL" id="LKEA01000033">
    <property type="protein sequence ID" value="ROV96240.1"/>
    <property type="molecule type" value="Genomic_DNA"/>
</dbReference>
<dbReference type="STRING" id="356882.A0A423VYX4"/>